<proteinExistence type="predicted"/>
<comment type="caution">
    <text evidence="2">The sequence shown here is derived from an EMBL/GenBank/DDBJ whole genome shotgun (WGS) entry which is preliminary data.</text>
</comment>
<gene>
    <name evidence="2" type="ORF">A2704_00885</name>
</gene>
<evidence type="ECO:0000313" key="2">
    <source>
        <dbReference type="EMBL" id="OGG51846.1"/>
    </source>
</evidence>
<name>A0A1F6CRP0_9BACT</name>
<keyword evidence="1" id="KW-0472">Membrane</keyword>
<keyword evidence="1" id="KW-1133">Transmembrane helix</keyword>
<evidence type="ECO:0000256" key="1">
    <source>
        <dbReference type="SAM" id="Phobius"/>
    </source>
</evidence>
<dbReference type="AlphaFoldDB" id="A0A1F6CRP0"/>
<dbReference type="EMBL" id="MFKW01000012">
    <property type="protein sequence ID" value="OGG51846.1"/>
    <property type="molecule type" value="Genomic_DNA"/>
</dbReference>
<reference evidence="2 3" key="1">
    <citation type="journal article" date="2016" name="Nat. Commun.">
        <title>Thousands of microbial genomes shed light on interconnected biogeochemical processes in an aquifer system.</title>
        <authorList>
            <person name="Anantharaman K."/>
            <person name="Brown C.T."/>
            <person name="Hug L.A."/>
            <person name="Sharon I."/>
            <person name="Castelle C.J."/>
            <person name="Probst A.J."/>
            <person name="Thomas B.C."/>
            <person name="Singh A."/>
            <person name="Wilkins M.J."/>
            <person name="Karaoz U."/>
            <person name="Brodie E.L."/>
            <person name="Williams K.H."/>
            <person name="Hubbard S.S."/>
            <person name="Banfield J.F."/>
        </authorList>
    </citation>
    <scope>NUCLEOTIDE SEQUENCE [LARGE SCALE GENOMIC DNA]</scope>
</reference>
<sequence length="129" mass="14240">MLRLRDNRVAYLKQGNPTGGNSMQKLESMTGRGARFVTRVIIVAFVGLGVAGAVAYSKKPPQPLRTFEFLPTASFVFALPKEDNEAVSEQDIAVAFGQWHRGLDAFTPIHPRGKVMEGSRGVKFYKKVD</sequence>
<protein>
    <submittedName>
        <fullName evidence="2">Uncharacterized protein</fullName>
    </submittedName>
</protein>
<organism evidence="2 3">
    <name type="scientific">Candidatus Kaiserbacteria bacterium RIFCSPHIGHO2_01_FULL_54_36b</name>
    <dbReference type="NCBI Taxonomy" id="1798483"/>
    <lineage>
        <taxon>Bacteria</taxon>
        <taxon>Candidatus Kaiseribacteriota</taxon>
    </lineage>
</organism>
<dbReference type="Proteomes" id="UP000176445">
    <property type="component" value="Unassembled WGS sequence"/>
</dbReference>
<keyword evidence="1" id="KW-0812">Transmembrane</keyword>
<accession>A0A1F6CRP0</accession>
<evidence type="ECO:0000313" key="3">
    <source>
        <dbReference type="Proteomes" id="UP000176445"/>
    </source>
</evidence>
<feature type="transmembrane region" description="Helical" evidence="1">
    <location>
        <begin position="36"/>
        <end position="56"/>
    </location>
</feature>